<dbReference type="OrthoDB" id="1932364at2759"/>
<protein>
    <submittedName>
        <fullName evidence="11">Ethylene-responsive transcription factor ERF027-like</fullName>
    </submittedName>
</protein>
<dbReference type="InterPro" id="IPR045277">
    <property type="entry name" value="DRE1A-I"/>
</dbReference>
<evidence type="ECO:0000256" key="7">
    <source>
        <dbReference type="ARBA" id="ARBA00024343"/>
    </source>
</evidence>
<sequence length="337" mass="36567">MSLPLYIKLDHPTPNPNSPSPCPPIPQVYTHSHTNRLHLHLHIYIYILIMADHPHLSNVPPLAQDKLIQPTQEKPFNPIYSSSSTLPPPPPPPPAPPPTATPIILQHGPKSPHFLSIKKNEATRSIANVRLQAPSTKTTMSSTSSSGSPSRPSGGKHPMYRGIRSRSGKWVSEIREPRKTTRIWLGTYPTPEMAAAAYDVAAIALKGSDIVLNFPDRVSSYPAPASPSPSDIRSAAAGAAEMMKEKTAGGGHDGDDDGKFPHDQNQPGSSDHQELAFDQDRGLAGEDEFIDVEALIDMPNLLVDMAEGMLVSPPRIHSPPSSDSPEHSDVDSLWSYF</sequence>
<dbReference type="InterPro" id="IPR036955">
    <property type="entry name" value="AP2/ERF_dom_sf"/>
</dbReference>
<name>A0A6P6TQ28_COFAR</name>
<dbReference type="SMART" id="SM00380">
    <property type="entry name" value="AP2"/>
    <property type="match status" value="1"/>
</dbReference>
<comment type="similarity">
    <text evidence="7">Belongs to the AP2/ERF transcription factor family. ERF subfamily.</text>
</comment>
<keyword evidence="10" id="KW-1185">Reference proteome</keyword>
<evidence type="ECO:0000256" key="2">
    <source>
        <dbReference type="ARBA" id="ARBA00023015"/>
    </source>
</evidence>
<dbReference type="RefSeq" id="XP_027079716.2">
    <property type="nucleotide sequence ID" value="XM_027223915.2"/>
</dbReference>
<feature type="region of interest" description="Disordered" evidence="8">
    <location>
        <begin position="73"/>
        <end position="103"/>
    </location>
</feature>
<dbReference type="CDD" id="cd00018">
    <property type="entry name" value="AP2"/>
    <property type="match status" value="1"/>
</dbReference>
<evidence type="ECO:0000313" key="11">
    <source>
        <dbReference type="RefSeq" id="XP_027079716.2"/>
    </source>
</evidence>
<dbReference type="PROSITE" id="PS51032">
    <property type="entry name" value="AP2_ERF"/>
    <property type="match status" value="1"/>
</dbReference>
<dbReference type="SUPFAM" id="SSF54171">
    <property type="entry name" value="DNA-binding domain"/>
    <property type="match status" value="1"/>
</dbReference>
<dbReference type="Gene3D" id="3.30.730.10">
    <property type="entry name" value="AP2/ERF domain"/>
    <property type="match status" value="1"/>
</dbReference>
<organism evidence="10 11">
    <name type="scientific">Coffea arabica</name>
    <name type="common">Arabian coffee</name>
    <dbReference type="NCBI Taxonomy" id="13443"/>
    <lineage>
        <taxon>Eukaryota</taxon>
        <taxon>Viridiplantae</taxon>
        <taxon>Streptophyta</taxon>
        <taxon>Embryophyta</taxon>
        <taxon>Tracheophyta</taxon>
        <taxon>Spermatophyta</taxon>
        <taxon>Magnoliopsida</taxon>
        <taxon>eudicotyledons</taxon>
        <taxon>Gunneridae</taxon>
        <taxon>Pentapetalae</taxon>
        <taxon>asterids</taxon>
        <taxon>lamiids</taxon>
        <taxon>Gentianales</taxon>
        <taxon>Rubiaceae</taxon>
        <taxon>Ixoroideae</taxon>
        <taxon>Gardenieae complex</taxon>
        <taxon>Bertiereae - Coffeeae clade</taxon>
        <taxon>Coffeeae</taxon>
        <taxon>Coffea</taxon>
    </lineage>
</organism>
<keyword evidence="4" id="KW-0010">Activator</keyword>
<evidence type="ECO:0000256" key="5">
    <source>
        <dbReference type="ARBA" id="ARBA00023163"/>
    </source>
</evidence>
<dbReference type="Pfam" id="PF00847">
    <property type="entry name" value="AP2"/>
    <property type="match status" value="1"/>
</dbReference>
<feature type="region of interest" description="Disordered" evidence="8">
    <location>
        <begin position="220"/>
        <end position="283"/>
    </location>
</feature>
<evidence type="ECO:0000256" key="8">
    <source>
        <dbReference type="SAM" id="MobiDB-lite"/>
    </source>
</evidence>
<keyword evidence="3" id="KW-0238">DNA-binding</keyword>
<feature type="region of interest" description="Disordered" evidence="8">
    <location>
        <begin position="130"/>
        <end position="168"/>
    </location>
</feature>
<feature type="compositionally biased region" description="Pro residues" evidence="8">
    <location>
        <begin position="86"/>
        <end position="100"/>
    </location>
</feature>
<dbReference type="Proteomes" id="UP001652660">
    <property type="component" value="Chromosome 8e"/>
</dbReference>
<evidence type="ECO:0000256" key="1">
    <source>
        <dbReference type="ARBA" id="ARBA00004123"/>
    </source>
</evidence>
<reference evidence="11" key="2">
    <citation type="submission" date="2025-08" db="UniProtKB">
        <authorList>
            <consortium name="RefSeq"/>
        </authorList>
    </citation>
    <scope>IDENTIFICATION</scope>
    <source>
        <tissue evidence="11">Leaves</tissue>
    </source>
</reference>
<reference evidence="10" key="1">
    <citation type="journal article" date="2025" name="Foods">
        <title>Unveiling the Microbial Signatures of Arabica Coffee Cherries: Insights into Ripeness Specific Diversity, Functional Traits, and Implications for Quality and Safety.</title>
        <authorList>
            <consortium name="RefSeq"/>
            <person name="Tenea G.N."/>
            <person name="Cifuentes V."/>
            <person name="Reyes P."/>
            <person name="Cevallos-Vallejos M."/>
        </authorList>
    </citation>
    <scope>NUCLEOTIDE SEQUENCE [LARGE SCALE GENOMIC DNA]</scope>
</reference>
<proteinExistence type="inferred from homology"/>
<feature type="domain" description="AP2/ERF" evidence="9">
    <location>
        <begin position="159"/>
        <end position="215"/>
    </location>
</feature>
<evidence type="ECO:0000256" key="3">
    <source>
        <dbReference type="ARBA" id="ARBA00023125"/>
    </source>
</evidence>
<dbReference type="GO" id="GO:0006952">
    <property type="term" value="P:defense response"/>
    <property type="evidence" value="ECO:0007669"/>
    <property type="project" value="UniProtKB-KW"/>
</dbReference>
<accession>A0A6P6TQ28</accession>
<dbReference type="GO" id="GO:0005634">
    <property type="term" value="C:nucleus"/>
    <property type="evidence" value="ECO:0007669"/>
    <property type="project" value="UniProtKB-SubCell"/>
</dbReference>
<evidence type="ECO:0000256" key="6">
    <source>
        <dbReference type="ARBA" id="ARBA00023242"/>
    </source>
</evidence>
<comment type="subcellular location">
    <subcellularLocation>
        <location evidence="1">Nucleus</location>
    </subcellularLocation>
</comment>
<feature type="compositionally biased region" description="Low complexity" evidence="8">
    <location>
        <begin position="134"/>
        <end position="155"/>
    </location>
</feature>
<keyword evidence="2" id="KW-0805">Transcription regulation</keyword>
<gene>
    <name evidence="11" type="primary">LOC113702774</name>
</gene>
<dbReference type="GO" id="GO:0003677">
    <property type="term" value="F:DNA binding"/>
    <property type="evidence" value="ECO:0007669"/>
    <property type="project" value="UniProtKB-KW"/>
</dbReference>
<feature type="compositionally biased region" description="Polar residues" evidence="8">
    <location>
        <begin position="73"/>
        <end position="85"/>
    </location>
</feature>
<evidence type="ECO:0000256" key="4">
    <source>
        <dbReference type="ARBA" id="ARBA00023159"/>
    </source>
</evidence>
<dbReference type="GO" id="GO:0003700">
    <property type="term" value="F:DNA-binding transcription factor activity"/>
    <property type="evidence" value="ECO:0007669"/>
    <property type="project" value="InterPro"/>
</dbReference>
<dbReference type="AlphaFoldDB" id="A0A6P6TQ28"/>
<dbReference type="InterPro" id="IPR016177">
    <property type="entry name" value="DNA-bd_dom_sf"/>
</dbReference>
<feature type="region of interest" description="Disordered" evidence="8">
    <location>
        <begin position="311"/>
        <end position="337"/>
    </location>
</feature>
<feature type="compositionally biased region" description="Basic and acidic residues" evidence="8">
    <location>
        <begin position="271"/>
        <end position="283"/>
    </location>
</feature>
<dbReference type="InterPro" id="IPR001471">
    <property type="entry name" value="AP2/ERF_dom"/>
</dbReference>
<keyword evidence="6" id="KW-0539">Nucleus</keyword>
<feature type="compositionally biased region" description="Low complexity" evidence="8">
    <location>
        <begin position="220"/>
        <end position="241"/>
    </location>
</feature>
<dbReference type="PANTHER" id="PTHR31839">
    <property type="entry name" value="DEHYDRATION-RESPONSIVE ELEMENT-BINDING PROTEIN 1D"/>
    <property type="match status" value="1"/>
</dbReference>
<evidence type="ECO:0000259" key="9">
    <source>
        <dbReference type="PROSITE" id="PS51032"/>
    </source>
</evidence>
<dbReference type="GeneID" id="113702774"/>
<dbReference type="PANTHER" id="PTHR31839:SF85">
    <property type="entry name" value="AP2_ERF DOMAIN-CONTAINING PROTEIN"/>
    <property type="match status" value="1"/>
</dbReference>
<evidence type="ECO:0000313" key="10">
    <source>
        <dbReference type="Proteomes" id="UP001652660"/>
    </source>
</evidence>
<keyword evidence="5" id="KW-0804">Transcription</keyword>